<dbReference type="InterPro" id="IPR013783">
    <property type="entry name" value="Ig-like_fold"/>
</dbReference>
<dbReference type="Proteomes" id="UP001431783">
    <property type="component" value="Unassembled WGS sequence"/>
</dbReference>
<dbReference type="SUPFAM" id="SSF48726">
    <property type="entry name" value="Immunoglobulin"/>
    <property type="match status" value="1"/>
</dbReference>
<dbReference type="GO" id="GO:0007411">
    <property type="term" value="P:axon guidance"/>
    <property type="evidence" value="ECO:0007669"/>
    <property type="project" value="TreeGrafter"/>
</dbReference>
<dbReference type="GO" id="GO:0007156">
    <property type="term" value="P:homophilic cell adhesion via plasma membrane adhesion molecules"/>
    <property type="evidence" value="ECO:0007669"/>
    <property type="project" value="TreeGrafter"/>
</dbReference>
<sequence length="140" mass="15671">MFYWINLDGVEREKSVVQFNLNKTFISGNYSEFPYIQYLTHPPEIVTKPRNLQVKHGGIAAFYCAAKGVPPPVIQWKKNGKKVSGSQTRYQVKDFPDSGSLLRIEPVRIGRDDAIYECVAENGVGDAVSKDATLTVFDGK</sequence>
<dbReference type="GO" id="GO:0098632">
    <property type="term" value="F:cell-cell adhesion mediator activity"/>
    <property type="evidence" value="ECO:0007669"/>
    <property type="project" value="TreeGrafter"/>
</dbReference>
<dbReference type="SMART" id="SM00408">
    <property type="entry name" value="IGc2"/>
    <property type="match status" value="1"/>
</dbReference>
<dbReference type="PANTHER" id="PTHR10075">
    <property type="entry name" value="BASIGIN RELATED"/>
    <property type="match status" value="1"/>
</dbReference>
<dbReference type="Gene3D" id="2.60.40.10">
    <property type="entry name" value="Immunoglobulins"/>
    <property type="match status" value="1"/>
</dbReference>
<keyword evidence="4" id="KW-1185">Reference proteome</keyword>
<dbReference type="GO" id="GO:0070593">
    <property type="term" value="P:dendrite self-avoidance"/>
    <property type="evidence" value="ECO:0007669"/>
    <property type="project" value="TreeGrafter"/>
</dbReference>
<dbReference type="PANTHER" id="PTHR10075:SF100">
    <property type="entry name" value="FASCICLIN-2"/>
    <property type="match status" value="1"/>
</dbReference>
<dbReference type="SMART" id="SM00409">
    <property type="entry name" value="IG"/>
    <property type="match status" value="1"/>
</dbReference>
<evidence type="ECO:0000256" key="1">
    <source>
        <dbReference type="ARBA" id="ARBA00023319"/>
    </source>
</evidence>
<dbReference type="GO" id="GO:0030424">
    <property type="term" value="C:axon"/>
    <property type="evidence" value="ECO:0007669"/>
    <property type="project" value="TreeGrafter"/>
</dbReference>
<dbReference type="FunFam" id="2.60.40.10:FF:000023">
    <property type="entry name" value="receptor-type tyrosine-protein phosphatase delta isoform X2"/>
    <property type="match status" value="1"/>
</dbReference>
<name>A0AAW1U7V0_9CUCU</name>
<feature type="domain" description="Ig-like" evidence="2">
    <location>
        <begin position="43"/>
        <end position="135"/>
    </location>
</feature>
<keyword evidence="1" id="KW-0393">Immunoglobulin domain</keyword>
<dbReference type="InterPro" id="IPR007110">
    <property type="entry name" value="Ig-like_dom"/>
</dbReference>
<dbReference type="InterPro" id="IPR013098">
    <property type="entry name" value="Ig_I-set"/>
</dbReference>
<dbReference type="GO" id="GO:0005886">
    <property type="term" value="C:plasma membrane"/>
    <property type="evidence" value="ECO:0007669"/>
    <property type="project" value="TreeGrafter"/>
</dbReference>
<organism evidence="3 4">
    <name type="scientific">Henosepilachna vigintioctopunctata</name>
    <dbReference type="NCBI Taxonomy" id="420089"/>
    <lineage>
        <taxon>Eukaryota</taxon>
        <taxon>Metazoa</taxon>
        <taxon>Ecdysozoa</taxon>
        <taxon>Arthropoda</taxon>
        <taxon>Hexapoda</taxon>
        <taxon>Insecta</taxon>
        <taxon>Pterygota</taxon>
        <taxon>Neoptera</taxon>
        <taxon>Endopterygota</taxon>
        <taxon>Coleoptera</taxon>
        <taxon>Polyphaga</taxon>
        <taxon>Cucujiformia</taxon>
        <taxon>Coccinelloidea</taxon>
        <taxon>Coccinellidae</taxon>
        <taxon>Epilachninae</taxon>
        <taxon>Epilachnini</taxon>
        <taxon>Henosepilachna</taxon>
    </lineage>
</organism>
<evidence type="ECO:0000313" key="4">
    <source>
        <dbReference type="Proteomes" id="UP001431783"/>
    </source>
</evidence>
<dbReference type="InterPro" id="IPR003599">
    <property type="entry name" value="Ig_sub"/>
</dbReference>
<dbReference type="EMBL" id="JARQZJ010000038">
    <property type="protein sequence ID" value="KAK9876726.1"/>
    <property type="molecule type" value="Genomic_DNA"/>
</dbReference>
<dbReference type="Pfam" id="PF07679">
    <property type="entry name" value="I-set"/>
    <property type="match status" value="1"/>
</dbReference>
<dbReference type="InterPro" id="IPR036179">
    <property type="entry name" value="Ig-like_dom_sf"/>
</dbReference>
<dbReference type="PROSITE" id="PS50835">
    <property type="entry name" value="IG_LIKE"/>
    <property type="match status" value="1"/>
</dbReference>
<evidence type="ECO:0000259" key="2">
    <source>
        <dbReference type="PROSITE" id="PS50835"/>
    </source>
</evidence>
<evidence type="ECO:0000313" key="3">
    <source>
        <dbReference type="EMBL" id="KAK9876726.1"/>
    </source>
</evidence>
<comment type="caution">
    <text evidence="3">The sequence shown here is derived from an EMBL/GenBank/DDBJ whole genome shotgun (WGS) entry which is preliminary data.</text>
</comment>
<protein>
    <recommendedName>
        <fullName evidence="2">Ig-like domain-containing protein</fullName>
    </recommendedName>
</protein>
<dbReference type="AlphaFoldDB" id="A0AAW1U7V0"/>
<proteinExistence type="predicted"/>
<dbReference type="InterPro" id="IPR003598">
    <property type="entry name" value="Ig_sub2"/>
</dbReference>
<reference evidence="3 4" key="1">
    <citation type="submission" date="2023-03" db="EMBL/GenBank/DDBJ databases">
        <title>Genome insight into feeding habits of ladybird beetles.</title>
        <authorList>
            <person name="Li H.-S."/>
            <person name="Huang Y.-H."/>
            <person name="Pang H."/>
        </authorList>
    </citation>
    <scope>NUCLEOTIDE SEQUENCE [LARGE SCALE GENOMIC DNA]</scope>
    <source>
        <strain evidence="3">SYSU_2023b</strain>
        <tissue evidence="3">Whole body</tissue>
    </source>
</reference>
<accession>A0AAW1U7V0</accession>
<gene>
    <name evidence="3" type="ORF">WA026_014965</name>
</gene>